<dbReference type="Pfam" id="PF00931">
    <property type="entry name" value="NB-ARC"/>
    <property type="match status" value="1"/>
</dbReference>
<dbReference type="PANTHER" id="PTHR33463">
    <property type="entry name" value="NB-ARC DOMAIN-CONTAINING PROTEIN-RELATED"/>
    <property type="match status" value="1"/>
</dbReference>
<accession>A0A2P6PAU0</accession>
<dbReference type="SUPFAM" id="SSF52540">
    <property type="entry name" value="P-loop containing nucleoside triphosphate hydrolases"/>
    <property type="match status" value="1"/>
</dbReference>
<dbReference type="GO" id="GO:0006952">
    <property type="term" value="P:defense response"/>
    <property type="evidence" value="ECO:0007669"/>
    <property type="project" value="UniProtKB-KW"/>
</dbReference>
<dbReference type="InterPro" id="IPR002182">
    <property type="entry name" value="NB-ARC"/>
</dbReference>
<evidence type="ECO:0000256" key="4">
    <source>
        <dbReference type="ARBA" id="ARBA00022840"/>
    </source>
</evidence>
<keyword evidence="6" id="KW-0378">Hydrolase</keyword>
<keyword evidence="4" id="KW-0067">ATP-binding</keyword>
<dbReference type="AlphaFoldDB" id="A0A2P6PAU0"/>
<keyword evidence="2" id="KW-0547">Nucleotide-binding</keyword>
<dbReference type="InterPro" id="IPR032675">
    <property type="entry name" value="LRR_dom_sf"/>
</dbReference>
<keyword evidence="3" id="KW-0611">Plant defense</keyword>
<evidence type="ECO:0000256" key="3">
    <source>
        <dbReference type="ARBA" id="ARBA00022821"/>
    </source>
</evidence>
<evidence type="ECO:0000313" key="7">
    <source>
        <dbReference type="Proteomes" id="UP000238479"/>
    </source>
</evidence>
<dbReference type="Pfam" id="PF13855">
    <property type="entry name" value="LRR_8"/>
    <property type="match status" value="1"/>
</dbReference>
<dbReference type="EMBL" id="PDCK01000045">
    <property type="protein sequence ID" value="PRQ19037.1"/>
    <property type="molecule type" value="Genomic_DNA"/>
</dbReference>
<dbReference type="Gene3D" id="3.40.50.300">
    <property type="entry name" value="P-loop containing nucleotide triphosphate hydrolases"/>
    <property type="match status" value="1"/>
</dbReference>
<proteinExistence type="inferred from homology"/>
<gene>
    <name evidence="6" type="ORF">RchiOBHm_Chr7g0212731</name>
</gene>
<dbReference type="InterPro" id="IPR027417">
    <property type="entry name" value="P-loop_NTPase"/>
</dbReference>
<evidence type="ECO:0000259" key="5">
    <source>
        <dbReference type="Pfam" id="PF00931"/>
    </source>
</evidence>
<protein>
    <submittedName>
        <fullName evidence="6">Putative P-loop containing nucleoside triphosphate hydrolase, leucine-rich repeat domain, L</fullName>
    </submittedName>
</protein>
<comment type="similarity">
    <text evidence="1">Belongs to the disease resistance NB-LRR family.</text>
</comment>
<dbReference type="InterPro" id="IPR050905">
    <property type="entry name" value="Plant_NBS-LRR"/>
</dbReference>
<dbReference type="Gene3D" id="3.80.10.10">
    <property type="entry name" value="Ribonuclease Inhibitor"/>
    <property type="match status" value="1"/>
</dbReference>
<dbReference type="SUPFAM" id="SSF52058">
    <property type="entry name" value="L domain-like"/>
    <property type="match status" value="1"/>
</dbReference>
<evidence type="ECO:0000313" key="6">
    <source>
        <dbReference type="EMBL" id="PRQ19037.1"/>
    </source>
</evidence>
<organism evidence="6 7">
    <name type="scientific">Rosa chinensis</name>
    <name type="common">China rose</name>
    <dbReference type="NCBI Taxonomy" id="74649"/>
    <lineage>
        <taxon>Eukaryota</taxon>
        <taxon>Viridiplantae</taxon>
        <taxon>Streptophyta</taxon>
        <taxon>Embryophyta</taxon>
        <taxon>Tracheophyta</taxon>
        <taxon>Spermatophyta</taxon>
        <taxon>Magnoliopsida</taxon>
        <taxon>eudicotyledons</taxon>
        <taxon>Gunneridae</taxon>
        <taxon>Pentapetalae</taxon>
        <taxon>rosids</taxon>
        <taxon>fabids</taxon>
        <taxon>Rosales</taxon>
        <taxon>Rosaceae</taxon>
        <taxon>Rosoideae</taxon>
        <taxon>Rosoideae incertae sedis</taxon>
        <taxon>Rosa</taxon>
    </lineage>
</organism>
<dbReference type="PANTHER" id="PTHR33463:SF203">
    <property type="entry name" value="AAA+ ATPASE DOMAIN-CONTAINING PROTEIN"/>
    <property type="match status" value="1"/>
</dbReference>
<dbReference type="GO" id="GO:0043531">
    <property type="term" value="F:ADP binding"/>
    <property type="evidence" value="ECO:0007669"/>
    <property type="project" value="InterPro"/>
</dbReference>
<keyword evidence="7" id="KW-1185">Reference proteome</keyword>
<dbReference type="OMA" id="TRIFVVI"/>
<dbReference type="Proteomes" id="UP000238479">
    <property type="component" value="Chromosome 7"/>
</dbReference>
<comment type="caution">
    <text evidence="6">The sequence shown here is derived from an EMBL/GenBank/DDBJ whole genome shotgun (WGS) entry which is preliminary data.</text>
</comment>
<dbReference type="InterPro" id="IPR042197">
    <property type="entry name" value="Apaf_helical"/>
</dbReference>
<reference evidence="6 7" key="1">
    <citation type="journal article" date="2018" name="Nat. Genet.">
        <title>The Rosa genome provides new insights in the design of modern roses.</title>
        <authorList>
            <person name="Bendahmane M."/>
        </authorList>
    </citation>
    <scope>NUCLEOTIDE SEQUENCE [LARGE SCALE GENOMIC DNA]</scope>
    <source>
        <strain evidence="7">cv. Old Blush</strain>
    </source>
</reference>
<sequence length="430" mass="48240">MRALKDNNVTAAGVYGMGGVGKTTLVEHVGQEARKQGLFDHVIMVRVNQTPDLKRIQAILADGLGIKLMNETDEGRASRLSSEIMRRNKILIILDNVWGRLDLPSIGIPSHNMLQSCNSKVLLTTRIWNVCHVMMSQENITLSTLSKEDSWTLFVKYARKSFESTYFKDVARKVARECGGLPIALIAVAMALGDKDLTEWKYAAQLLEKSRAANPDDNGEASKCIKLSYDFLKDEDSKSCFLLCCLFPEDYDIRIEDLFKYGIGIGLFQDTDTIQEARGKARSVAKHLTHSSLLLDRGIDGCVTMHDVIRDTAIQIARSEDEHGFFVEAGCGLKNWPRRLREGHSAISVMTNDIRELPEELVCPKLQILLLQENYFLDQIPDTCFKNTSLLRVVDLSYTSISSLSMSFIHLSNLQARVQCVEVSSEFHLG</sequence>
<dbReference type="GO" id="GO:0005524">
    <property type="term" value="F:ATP binding"/>
    <property type="evidence" value="ECO:0007669"/>
    <property type="project" value="UniProtKB-KW"/>
</dbReference>
<evidence type="ECO:0000256" key="2">
    <source>
        <dbReference type="ARBA" id="ARBA00022741"/>
    </source>
</evidence>
<name>A0A2P6PAU0_ROSCH</name>
<dbReference type="Gramene" id="PRQ19037">
    <property type="protein sequence ID" value="PRQ19037"/>
    <property type="gene ID" value="RchiOBHm_Chr7g0212731"/>
</dbReference>
<feature type="domain" description="NB-ARC" evidence="5">
    <location>
        <begin position="6"/>
        <end position="159"/>
    </location>
</feature>
<dbReference type="PRINTS" id="PR00364">
    <property type="entry name" value="DISEASERSIST"/>
</dbReference>
<dbReference type="InterPro" id="IPR001611">
    <property type="entry name" value="Leu-rich_rpt"/>
</dbReference>
<evidence type="ECO:0000256" key="1">
    <source>
        <dbReference type="ARBA" id="ARBA00008894"/>
    </source>
</evidence>
<dbReference type="GO" id="GO:0016787">
    <property type="term" value="F:hydrolase activity"/>
    <property type="evidence" value="ECO:0007669"/>
    <property type="project" value="UniProtKB-KW"/>
</dbReference>
<dbReference type="Gene3D" id="1.10.8.430">
    <property type="entry name" value="Helical domain of apoptotic protease-activating factors"/>
    <property type="match status" value="1"/>
</dbReference>